<evidence type="ECO:0000313" key="3">
    <source>
        <dbReference type="Proteomes" id="UP000282574"/>
    </source>
</evidence>
<dbReference type="InterPro" id="IPR016181">
    <property type="entry name" value="Acyl_CoA_acyltransferase"/>
</dbReference>
<sequence>MLQASNKLMIHEFTYGKLADEIEKRQLGQIVEQCFIGSPSDTEPYLNRIGVDNFRVIRQAKEVVGGLGLLPMGQWYGGLCVPMTGIAAVGIAPEHRGSGAAIALMQNVVRELHESGMPLSVLYPATQRLYRKAGYEQGGSYCSWEIPTQSIQIIEQPLPAIPVALENFEWQKLYQQQAKSNNGNLERHQAIWQRLMQPDEKETIYAYLLGSLDQPQGYIIFRQRRGENESYLVVRDWVILTTAAAKSFWAFLAKHRSMVNKVQWRGSVVESLSLLLPEQTLDPKFVERWVLRIINVEKALAARGYPSGVESELHLEVQDDLLDANQGKFILSVANGRGEVTRGGKGEMKLDVRGLAPLYTNLFTPQQLQQMGYLQATESAIATATALFANSSPWMPDFF</sequence>
<dbReference type="PROSITE" id="PS51186">
    <property type="entry name" value="GNAT"/>
    <property type="match status" value="1"/>
</dbReference>
<dbReference type="GO" id="GO:0034069">
    <property type="term" value="F:aminoglycoside N-acetyltransferase activity"/>
    <property type="evidence" value="ECO:0007669"/>
    <property type="project" value="TreeGrafter"/>
</dbReference>
<dbReference type="AlphaFoldDB" id="A0AB37UNH2"/>
<evidence type="ECO:0000259" key="1">
    <source>
        <dbReference type="PROSITE" id="PS51186"/>
    </source>
</evidence>
<dbReference type="Proteomes" id="UP000282574">
    <property type="component" value="Unassembled WGS sequence"/>
</dbReference>
<accession>A0AB37UNH2</accession>
<dbReference type="Pfam" id="PF13530">
    <property type="entry name" value="SCP2_2"/>
    <property type="match status" value="1"/>
</dbReference>
<dbReference type="InterPro" id="IPR036527">
    <property type="entry name" value="SCP2_sterol-bd_dom_sf"/>
</dbReference>
<dbReference type="InterPro" id="IPR025559">
    <property type="entry name" value="Eis_dom"/>
</dbReference>
<dbReference type="PANTHER" id="PTHR37817">
    <property type="entry name" value="N-ACETYLTRANSFERASE EIS"/>
    <property type="match status" value="1"/>
</dbReference>
<organism evidence="2 3">
    <name type="scientific">Chroococcidiopsis cubana SAG 39.79</name>
    <dbReference type="NCBI Taxonomy" id="388085"/>
    <lineage>
        <taxon>Bacteria</taxon>
        <taxon>Bacillati</taxon>
        <taxon>Cyanobacteriota</taxon>
        <taxon>Cyanophyceae</taxon>
        <taxon>Chroococcidiopsidales</taxon>
        <taxon>Chroococcidiopsidaceae</taxon>
        <taxon>Chroococcidiopsis</taxon>
    </lineage>
</organism>
<keyword evidence="2" id="KW-0946">Virion</keyword>
<dbReference type="Pfam" id="PF17668">
    <property type="entry name" value="Acetyltransf_17"/>
    <property type="match status" value="1"/>
</dbReference>
<dbReference type="Gene3D" id="3.40.630.30">
    <property type="match status" value="2"/>
</dbReference>
<dbReference type="InterPro" id="IPR051554">
    <property type="entry name" value="Acetyltransferase_Eis"/>
</dbReference>
<dbReference type="InterPro" id="IPR041380">
    <property type="entry name" value="Acetyltransf_17"/>
</dbReference>
<dbReference type="Gene3D" id="3.30.1050.10">
    <property type="entry name" value="SCP2 sterol-binding domain"/>
    <property type="match status" value="1"/>
</dbReference>
<keyword evidence="3" id="KW-1185">Reference proteome</keyword>
<gene>
    <name evidence="2" type="primary">sapD</name>
    <name evidence="2" type="ORF">DSM107010_17660</name>
</gene>
<dbReference type="SUPFAM" id="SSF55718">
    <property type="entry name" value="SCP-like"/>
    <property type="match status" value="1"/>
</dbReference>
<feature type="domain" description="N-acetyltransferase" evidence="1">
    <location>
        <begin position="8"/>
        <end position="159"/>
    </location>
</feature>
<reference evidence="2 3" key="1">
    <citation type="journal article" date="2019" name="Genome Biol. Evol.">
        <title>Day and night: Metabolic profiles and evolutionary relationships of six axenic non-marine cyanobacteria.</title>
        <authorList>
            <person name="Will S.E."/>
            <person name="Henke P."/>
            <person name="Boedeker C."/>
            <person name="Huang S."/>
            <person name="Brinkmann H."/>
            <person name="Rohde M."/>
            <person name="Jarek M."/>
            <person name="Friedl T."/>
            <person name="Seufert S."/>
            <person name="Schumacher M."/>
            <person name="Overmann J."/>
            <person name="Neumann-Schaal M."/>
            <person name="Petersen J."/>
        </authorList>
    </citation>
    <scope>NUCLEOTIDE SEQUENCE [LARGE SCALE GENOMIC DNA]</scope>
    <source>
        <strain evidence="2 3">SAG 39.79</strain>
    </source>
</reference>
<dbReference type="EMBL" id="RSCK01000010">
    <property type="protein sequence ID" value="RUT12921.1"/>
    <property type="molecule type" value="Genomic_DNA"/>
</dbReference>
<proteinExistence type="predicted"/>
<evidence type="ECO:0000313" key="2">
    <source>
        <dbReference type="EMBL" id="RUT12921.1"/>
    </source>
</evidence>
<dbReference type="Pfam" id="PF13527">
    <property type="entry name" value="Acetyltransf_9"/>
    <property type="match status" value="1"/>
</dbReference>
<keyword evidence="2" id="KW-0167">Capsid protein</keyword>
<dbReference type="SUPFAM" id="SSF55729">
    <property type="entry name" value="Acyl-CoA N-acyltransferases (Nat)"/>
    <property type="match status" value="1"/>
</dbReference>
<dbReference type="InterPro" id="IPR000182">
    <property type="entry name" value="GNAT_dom"/>
</dbReference>
<dbReference type="CDD" id="cd04301">
    <property type="entry name" value="NAT_SF"/>
    <property type="match status" value="1"/>
</dbReference>
<comment type="caution">
    <text evidence="2">The sequence shown here is derived from an EMBL/GenBank/DDBJ whole genome shotgun (WGS) entry which is preliminary data.</text>
</comment>
<protein>
    <submittedName>
        <fullName evidence="2">Spore coat protein</fullName>
    </submittedName>
</protein>
<dbReference type="GO" id="GO:0030649">
    <property type="term" value="P:aminoglycoside antibiotic catabolic process"/>
    <property type="evidence" value="ECO:0007669"/>
    <property type="project" value="TreeGrafter"/>
</dbReference>
<dbReference type="PANTHER" id="PTHR37817:SF1">
    <property type="entry name" value="N-ACETYLTRANSFERASE EIS"/>
    <property type="match status" value="1"/>
</dbReference>
<name>A0AB37UNH2_9CYAN</name>